<dbReference type="EMBL" id="UZAH01031478">
    <property type="protein sequence ID" value="VDP15689.1"/>
    <property type="molecule type" value="Genomic_DNA"/>
</dbReference>
<dbReference type="AlphaFoldDB" id="A0A183GBT6"/>
<sequence length="89" mass="10347">METKTLRWTAEVTRMDCIRNDVIRQKFGVAPIADKMREARLRCWKGQQSGLEDAEEEEVKLRRRFRNLIGALPLLCGIVHFQSDITVDS</sequence>
<organism evidence="2 3">
    <name type="scientific">Heligmosomoides polygyrus</name>
    <name type="common">Parasitic roundworm</name>
    <dbReference type="NCBI Taxonomy" id="6339"/>
    <lineage>
        <taxon>Eukaryota</taxon>
        <taxon>Metazoa</taxon>
        <taxon>Ecdysozoa</taxon>
        <taxon>Nematoda</taxon>
        <taxon>Chromadorea</taxon>
        <taxon>Rhabditida</taxon>
        <taxon>Rhabditina</taxon>
        <taxon>Rhabditomorpha</taxon>
        <taxon>Strongyloidea</taxon>
        <taxon>Heligmosomidae</taxon>
        <taxon>Heligmosomoides</taxon>
    </lineage>
</organism>
<reference evidence="3" key="2">
    <citation type="submission" date="2019-09" db="UniProtKB">
        <authorList>
            <consortium name="WormBaseParasite"/>
        </authorList>
    </citation>
    <scope>IDENTIFICATION</scope>
</reference>
<keyword evidence="2" id="KW-1185">Reference proteome</keyword>
<dbReference type="Proteomes" id="UP000050761">
    <property type="component" value="Unassembled WGS sequence"/>
</dbReference>
<dbReference type="WBParaSite" id="HPBE_0001958301-mRNA-1">
    <property type="protein sequence ID" value="HPBE_0001958301-mRNA-1"/>
    <property type="gene ID" value="HPBE_0001958301"/>
</dbReference>
<accession>A0A3P8EUP5</accession>
<accession>A0A183GBT6</accession>
<protein>
    <submittedName>
        <fullName evidence="1 3">Uncharacterized protein</fullName>
    </submittedName>
</protein>
<proteinExistence type="predicted"/>
<evidence type="ECO:0000313" key="2">
    <source>
        <dbReference type="Proteomes" id="UP000050761"/>
    </source>
</evidence>
<evidence type="ECO:0000313" key="1">
    <source>
        <dbReference type="EMBL" id="VDP15689.1"/>
    </source>
</evidence>
<evidence type="ECO:0000313" key="3">
    <source>
        <dbReference type="WBParaSite" id="HPBE_0001958301-mRNA-1"/>
    </source>
</evidence>
<name>A0A183GBT6_HELPZ</name>
<reference evidence="1 2" key="1">
    <citation type="submission" date="2018-11" db="EMBL/GenBank/DDBJ databases">
        <authorList>
            <consortium name="Pathogen Informatics"/>
        </authorList>
    </citation>
    <scope>NUCLEOTIDE SEQUENCE [LARGE SCALE GENOMIC DNA]</scope>
</reference>
<gene>
    <name evidence="1" type="ORF">HPBE_LOCUS19582</name>
</gene>